<dbReference type="Pfam" id="PF04828">
    <property type="entry name" value="GFA"/>
    <property type="match status" value="1"/>
</dbReference>
<dbReference type="GO" id="GO:0016846">
    <property type="term" value="F:carbon-sulfur lyase activity"/>
    <property type="evidence" value="ECO:0007669"/>
    <property type="project" value="InterPro"/>
</dbReference>
<keyword evidence="6" id="KW-1185">Reference proteome</keyword>
<sequence length="114" mass="12503">MKGDPTFAVLCHCTDCQKATGSAFGANLFFKDATATRPINRGFCTCGSRMFIHPTTLPGKEEPIILVASGVVDDIHSKDTKWQPSVEGYCIPKREWLGSFGQVKSFEGIFKLKS</sequence>
<evidence type="ECO:0000313" key="5">
    <source>
        <dbReference type="EMBL" id="TFK99968.1"/>
    </source>
</evidence>
<feature type="domain" description="CENP-V/GFA" evidence="4">
    <location>
        <begin position="1"/>
        <end position="34"/>
    </location>
</feature>
<protein>
    <submittedName>
        <fullName evidence="5">Mss4-like protein</fullName>
    </submittedName>
</protein>
<name>A0A5C3QIE5_9AGAR</name>
<dbReference type="GO" id="GO:0046872">
    <property type="term" value="F:metal ion binding"/>
    <property type="evidence" value="ECO:0007669"/>
    <property type="project" value="UniProtKB-KW"/>
</dbReference>
<comment type="similarity">
    <text evidence="1">Belongs to the Gfa family.</text>
</comment>
<evidence type="ECO:0000313" key="6">
    <source>
        <dbReference type="Proteomes" id="UP000305067"/>
    </source>
</evidence>
<evidence type="ECO:0000256" key="3">
    <source>
        <dbReference type="ARBA" id="ARBA00022833"/>
    </source>
</evidence>
<dbReference type="Gene3D" id="3.90.1590.10">
    <property type="entry name" value="glutathione-dependent formaldehyde- activating enzyme (gfa)"/>
    <property type="match status" value="1"/>
</dbReference>
<dbReference type="InterPro" id="IPR006913">
    <property type="entry name" value="CENP-V/GFA"/>
</dbReference>
<gene>
    <name evidence="5" type="ORF">BDV98DRAFT_583930</name>
</gene>
<dbReference type="EMBL" id="ML178831">
    <property type="protein sequence ID" value="TFK99968.1"/>
    <property type="molecule type" value="Genomic_DNA"/>
</dbReference>
<keyword evidence="2" id="KW-0479">Metal-binding</keyword>
<dbReference type="OrthoDB" id="9985472at2759"/>
<dbReference type="SUPFAM" id="SSF51316">
    <property type="entry name" value="Mss4-like"/>
    <property type="match status" value="1"/>
</dbReference>
<dbReference type="AlphaFoldDB" id="A0A5C3QIE5"/>
<dbReference type="Proteomes" id="UP000305067">
    <property type="component" value="Unassembled WGS sequence"/>
</dbReference>
<accession>A0A5C3QIE5</accession>
<reference evidence="5 6" key="1">
    <citation type="journal article" date="2019" name="Nat. Ecol. Evol.">
        <title>Megaphylogeny resolves global patterns of mushroom evolution.</title>
        <authorList>
            <person name="Varga T."/>
            <person name="Krizsan K."/>
            <person name="Foldi C."/>
            <person name="Dima B."/>
            <person name="Sanchez-Garcia M."/>
            <person name="Sanchez-Ramirez S."/>
            <person name="Szollosi G.J."/>
            <person name="Szarkandi J.G."/>
            <person name="Papp V."/>
            <person name="Albert L."/>
            <person name="Andreopoulos W."/>
            <person name="Angelini C."/>
            <person name="Antonin V."/>
            <person name="Barry K.W."/>
            <person name="Bougher N.L."/>
            <person name="Buchanan P."/>
            <person name="Buyck B."/>
            <person name="Bense V."/>
            <person name="Catcheside P."/>
            <person name="Chovatia M."/>
            <person name="Cooper J."/>
            <person name="Damon W."/>
            <person name="Desjardin D."/>
            <person name="Finy P."/>
            <person name="Geml J."/>
            <person name="Haridas S."/>
            <person name="Hughes K."/>
            <person name="Justo A."/>
            <person name="Karasinski D."/>
            <person name="Kautmanova I."/>
            <person name="Kiss B."/>
            <person name="Kocsube S."/>
            <person name="Kotiranta H."/>
            <person name="LaButti K.M."/>
            <person name="Lechner B.E."/>
            <person name="Liimatainen K."/>
            <person name="Lipzen A."/>
            <person name="Lukacs Z."/>
            <person name="Mihaltcheva S."/>
            <person name="Morgado L.N."/>
            <person name="Niskanen T."/>
            <person name="Noordeloos M.E."/>
            <person name="Ohm R.A."/>
            <person name="Ortiz-Santana B."/>
            <person name="Ovrebo C."/>
            <person name="Racz N."/>
            <person name="Riley R."/>
            <person name="Savchenko A."/>
            <person name="Shiryaev A."/>
            <person name="Soop K."/>
            <person name="Spirin V."/>
            <person name="Szebenyi C."/>
            <person name="Tomsovsky M."/>
            <person name="Tulloss R.E."/>
            <person name="Uehling J."/>
            <person name="Grigoriev I.V."/>
            <person name="Vagvolgyi C."/>
            <person name="Papp T."/>
            <person name="Martin F.M."/>
            <person name="Miettinen O."/>
            <person name="Hibbett D.S."/>
            <person name="Nagy L.G."/>
        </authorList>
    </citation>
    <scope>NUCLEOTIDE SEQUENCE [LARGE SCALE GENOMIC DNA]</scope>
    <source>
        <strain evidence="5 6">CBS 309.79</strain>
    </source>
</reference>
<evidence type="ECO:0000256" key="1">
    <source>
        <dbReference type="ARBA" id="ARBA00005495"/>
    </source>
</evidence>
<evidence type="ECO:0000256" key="2">
    <source>
        <dbReference type="ARBA" id="ARBA00022723"/>
    </source>
</evidence>
<dbReference type="InterPro" id="IPR011057">
    <property type="entry name" value="Mss4-like_sf"/>
</dbReference>
<evidence type="ECO:0000259" key="4">
    <source>
        <dbReference type="Pfam" id="PF04828"/>
    </source>
</evidence>
<keyword evidence="3" id="KW-0862">Zinc</keyword>
<organism evidence="5 6">
    <name type="scientific">Pterulicium gracile</name>
    <dbReference type="NCBI Taxonomy" id="1884261"/>
    <lineage>
        <taxon>Eukaryota</taxon>
        <taxon>Fungi</taxon>
        <taxon>Dikarya</taxon>
        <taxon>Basidiomycota</taxon>
        <taxon>Agaricomycotina</taxon>
        <taxon>Agaricomycetes</taxon>
        <taxon>Agaricomycetidae</taxon>
        <taxon>Agaricales</taxon>
        <taxon>Pleurotineae</taxon>
        <taxon>Pterulaceae</taxon>
        <taxon>Pterulicium</taxon>
    </lineage>
</organism>
<proteinExistence type="inferred from homology"/>